<keyword evidence="5 12" id="KW-0812">Transmembrane</keyword>
<comment type="catalytic activity">
    <reaction evidence="1">
        <text>S-ubiquitinyl-[E2 ubiquitin-conjugating enzyme]-L-cysteine + [acceptor protein]-L-lysine = [E2 ubiquitin-conjugating enzyme]-L-cysteine + N(6)-ubiquitinyl-[acceptor protein]-L-lysine.</text>
        <dbReference type="EC" id="2.3.2.27"/>
    </reaction>
</comment>
<evidence type="ECO:0000256" key="10">
    <source>
        <dbReference type="ARBA" id="ARBA00022989"/>
    </source>
</evidence>
<accession>A0ABR2TIN5</accession>
<dbReference type="EC" id="2.3.2.27" evidence="3"/>
<name>A0ABR2TIN5_9ROSI</name>
<evidence type="ECO:0000256" key="1">
    <source>
        <dbReference type="ARBA" id="ARBA00000900"/>
    </source>
</evidence>
<evidence type="ECO:0000256" key="5">
    <source>
        <dbReference type="ARBA" id="ARBA00022692"/>
    </source>
</evidence>
<evidence type="ECO:0000256" key="2">
    <source>
        <dbReference type="ARBA" id="ARBA00004141"/>
    </source>
</evidence>
<evidence type="ECO:0000256" key="3">
    <source>
        <dbReference type="ARBA" id="ARBA00012483"/>
    </source>
</evidence>
<evidence type="ECO:0000256" key="4">
    <source>
        <dbReference type="ARBA" id="ARBA00022679"/>
    </source>
</evidence>
<evidence type="ECO:0000313" key="14">
    <source>
        <dbReference type="Proteomes" id="UP001396334"/>
    </source>
</evidence>
<comment type="caution">
    <text evidence="13">The sequence shown here is derived from an EMBL/GenBank/DDBJ whole genome shotgun (WGS) entry which is preliminary data.</text>
</comment>
<evidence type="ECO:0000256" key="6">
    <source>
        <dbReference type="ARBA" id="ARBA00022723"/>
    </source>
</evidence>
<keyword evidence="6" id="KW-0479">Metal-binding</keyword>
<evidence type="ECO:0000256" key="11">
    <source>
        <dbReference type="ARBA" id="ARBA00023136"/>
    </source>
</evidence>
<feature type="transmembrane region" description="Helical" evidence="12">
    <location>
        <begin position="35"/>
        <end position="52"/>
    </location>
</feature>
<comment type="subcellular location">
    <subcellularLocation>
        <location evidence="2">Membrane</location>
        <topology evidence="2">Multi-pass membrane protein</topology>
    </subcellularLocation>
</comment>
<reference evidence="13 14" key="1">
    <citation type="journal article" date="2024" name="G3 (Bethesda)">
        <title>Genome assembly of Hibiscus sabdariffa L. provides insights into metabolisms of medicinal natural products.</title>
        <authorList>
            <person name="Kim T."/>
        </authorList>
    </citation>
    <scope>NUCLEOTIDE SEQUENCE [LARGE SCALE GENOMIC DNA]</scope>
    <source>
        <strain evidence="13">TK-2024</strain>
        <tissue evidence="13">Old leaves</tissue>
    </source>
</reference>
<keyword evidence="10 12" id="KW-1133">Transmembrane helix</keyword>
<keyword evidence="9" id="KW-0862">Zinc</keyword>
<evidence type="ECO:0000256" key="12">
    <source>
        <dbReference type="SAM" id="Phobius"/>
    </source>
</evidence>
<dbReference type="EMBL" id="JBBPBN010000005">
    <property type="protein sequence ID" value="KAK9037232.1"/>
    <property type="molecule type" value="Genomic_DNA"/>
</dbReference>
<gene>
    <name evidence="13" type="ORF">V6N11_022151</name>
</gene>
<dbReference type="PANTHER" id="PTHR45977">
    <property type="entry name" value="TARGET OF ERK KINASE MPK-1"/>
    <property type="match status" value="1"/>
</dbReference>
<proteinExistence type="predicted"/>
<evidence type="ECO:0000256" key="9">
    <source>
        <dbReference type="ARBA" id="ARBA00022833"/>
    </source>
</evidence>
<sequence>MIREPSMLVRETATEQLEENQCDWVYLKSDVVLDIIWNMVFLVVSVGVFFLSRDERPEMPLRLWIIGSAKQVNNRW</sequence>
<organism evidence="13 14">
    <name type="scientific">Hibiscus sabdariffa</name>
    <name type="common">roselle</name>
    <dbReference type="NCBI Taxonomy" id="183260"/>
    <lineage>
        <taxon>Eukaryota</taxon>
        <taxon>Viridiplantae</taxon>
        <taxon>Streptophyta</taxon>
        <taxon>Embryophyta</taxon>
        <taxon>Tracheophyta</taxon>
        <taxon>Spermatophyta</taxon>
        <taxon>Magnoliopsida</taxon>
        <taxon>eudicotyledons</taxon>
        <taxon>Gunneridae</taxon>
        <taxon>Pentapetalae</taxon>
        <taxon>rosids</taxon>
        <taxon>malvids</taxon>
        <taxon>Malvales</taxon>
        <taxon>Malvaceae</taxon>
        <taxon>Malvoideae</taxon>
        <taxon>Hibiscus</taxon>
    </lineage>
</organism>
<protein>
    <recommendedName>
        <fullName evidence="3">RING-type E3 ubiquitin transferase</fullName>
        <ecNumber evidence="3">2.3.2.27</ecNumber>
    </recommendedName>
</protein>
<dbReference type="PANTHER" id="PTHR45977:SF28">
    <property type="entry name" value="OS02G0674700 PROTEIN"/>
    <property type="match status" value="1"/>
</dbReference>
<evidence type="ECO:0000313" key="13">
    <source>
        <dbReference type="EMBL" id="KAK9037232.1"/>
    </source>
</evidence>
<evidence type="ECO:0000256" key="8">
    <source>
        <dbReference type="ARBA" id="ARBA00022786"/>
    </source>
</evidence>
<dbReference type="Proteomes" id="UP001396334">
    <property type="component" value="Unassembled WGS sequence"/>
</dbReference>
<keyword evidence="4" id="KW-0808">Transferase</keyword>
<keyword evidence="14" id="KW-1185">Reference proteome</keyword>
<keyword evidence="8" id="KW-0833">Ubl conjugation pathway</keyword>
<evidence type="ECO:0000256" key="7">
    <source>
        <dbReference type="ARBA" id="ARBA00022771"/>
    </source>
</evidence>
<keyword evidence="11 12" id="KW-0472">Membrane</keyword>
<keyword evidence="7" id="KW-0863">Zinc-finger</keyword>